<proteinExistence type="predicted"/>
<organism evidence="2 3">
    <name type="scientific">Prymnesium parvum</name>
    <name type="common">Toxic golden alga</name>
    <dbReference type="NCBI Taxonomy" id="97485"/>
    <lineage>
        <taxon>Eukaryota</taxon>
        <taxon>Haptista</taxon>
        <taxon>Haptophyta</taxon>
        <taxon>Prymnesiophyceae</taxon>
        <taxon>Prymnesiales</taxon>
        <taxon>Prymnesiaceae</taxon>
        <taxon>Prymnesium</taxon>
    </lineage>
</organism>
<keyword evidence="1" id="KW-0732">Signal</keyword>
<comment type="caution">
    <text evidence="2">The sequence shown here is derived from an EMBL/GenBank/DDBJ whole genome shotgun (WGS) entry which is preliminary data.</text>
</comment>
<reference evidence="2 3" key="1">
    <citation type="journal article" date="2024" name="Science">
        <title>Giant polyketide synthase enzymes in the biosynthesis of giant marine polyether toxins.</title>
        <authorList>
            <person name="Fallon T.R."/>
            <person name="Shende V.V."/>
            <person name="Wierzbicki I.H."/>
            <person name="Pendleton A.L."/>
            <person name="Watervoot N.F."/>
            <person name="Auber R.P."/>
            <person name="Gonzalez D.J."/>
            <person name="Wisecaver J.H."/>
            <person name="Moore B.S."/>
        </authorList>
    </citation>
    <scope>NUCLEOTIDE SEQUENCE [LARGE SCALE GENOMIC DNA]</scope>
    <source>
        <strain evidence="2 3">12B1</strain>
    </source>
</reference>
<name>A0AB34K9J8_PRYPA</name>
<dbReference type="EMBL" id="JBGBPQ010000001">
    <property type="protein sequence ID" value="KAL1529813.1"/>
    <property type="molecule type" value="Genomic_DNA"/>
</dbReference>
<feature type="signal peptide" evidence="1">
    <location>
        <begin position="1"/>
        <end position="15"/>
    </location>
</feature>
<sequence>MRVLVSLCFLATSSALSLRTATSRRDAIVSAFSAASVAAVLSSPSPAAAVPARTGLSSVFTGEYDDPKHPGCLRSIKVVGGTMKADGNRGKPYALVKGMDKGCSDPQLANVWSLNGSLSKNEEGEDLIFIDFSPKGGPKNLLGKWDTFDGIPGISFPDGNKWTKVAAGTPERRPPPVTLTTGD</sequence>
<evidence type="ECO:0000256" key="1">
    <source>
        <dbReference type="SAM" id="SignalP"/>
    </source>
</evidence>
<dbReference type="AlphaFoldDB" id="A0AB34K9J8"/>
<protein>
    <submittedName>
        <fullName evidence="2">Uncharacterized protein</fullName>
    </submittedName>
</protein>
<evidence type="ECO:0000313" key="3">
    <source>
        <dbReference type="Proteomes" id="UP001515480"/>
    </source>
</evidence>
<feature type="chain" id="PRO_5044186579" evidence="1">
    <location>
        <begin position="16"/>
        <end position="183"/>
    </location>
</feature>
<keyword evidence="3" id="KW-1185">Reference proteome</keyword>
<gene>
    <name evidence="2" type="ORF">AB1Y20_000745</name>
</gene>
<evidence type="ECO:0000313" key="2">
    <source>
        <dbReference type="EMBL" id="KAL1529813.1"/>
    </source>
</evidence>
<accession>A0AB34K9J8</accession>
<dbReference type="Proteomes" id="UP001515480">
    <property type="component" value="Unassembled WGS sequence"/>
</dbReference>